<keyword evidence="6 9" id="KW-0408">Iron</keyword>
<dbReference type="Gene3D" id="3.40.50.11000">
    <property type="entry name" value="Fe-S cluster assembly protein Dre2, N-terminal domain"/>
    <property type="match status" value="1"/>
</dbReference>
<dbReference type="GO" id="GO:0046872">
    <property type="term" value="F:metal ion binding"/>
    <property type="evidence" value="ECO:0007669"/>
    <property type="project" value="UniProtKB-KW"/>
</dbReference>
<dbReference type="OMA" id="TMITCGK"/>
<feature type="binding site" evidence="9">
    <location>
        <position position="244"/>
    </location>
    <ligand>
        <name>[2Fe-2S] cluster</name>
        <dbReference type="ChEBI" id="CHEBI:190135"/>
    </ligand>
</feature>
<sequence length="330" mass="37269">MSAQKNSLLLIHPAITTMPALLEKTKQNPIFQNSALIDQYLINKLNDSKITLEDEKYDIIYYLTPESLTELHFPAKLIPVLRRALKNKGKLYGLCNNYKIEALVNGFEIVEHEDPKSYHWFKKPQTHSTPVSLHIRESSPVNAAQQQQQKQKKEQAQALPRFIKQKIAISIDEANRDYDELLDNATQINVDPTKLSFFETTKITNDDFLAEDELVAEDDFNDDAITMLTCTKSQTKRRKACKDCTCGLKDQEQEYIDTVSRRQDGIIGVPVSFTEEELTEIDFTIEGKKVGGCGSCSLGDAFRCSGCPYLGLPAFKPGQPIKLNSISDDL</sequence>
<dbReference type="GO" id="GO:0016226">
    <property type="term" value="P:iron-sulfur cluster assembly"/>
    <property type="evidence" value="ECO:0007669"/>
    <property type="project" value="UniProtKB-UniRule"/>
</dbReference>
<dbReference type="EMBL" id="CP002501">
    <property type="protein sequence ID" value="AET40225.1"/>
    <property type="molecule type" value="Genomic_DNA"/>
</dbReference>
<comment type="domain">
    <text evidence="9">The N-terminal domain has structural similarity with S-adenosyl-L-methionine-dependent methyltransferases, but does not bind S-adenosyl-L-methionine. It is required for correct assembly of the 2 Fe-S clusters.</text>
</comment>
<keyword evidence="8 9" id="KW-0496">Mitochondrion</keyword>
<feature type="region of interest" description="Fe-S binding site A" evidence="9">
    <location>
        <begin position="230"/>
        <end position="246"/>
    </location>
</feature>
<evidence type="ECO:0000256" key="2">
    <source>
        <dbReference type="ARBA" id="ARBA00008169"/>
    </source>
</evidence>
<evidence type="ECO:0000313" key="14">
    <source>
        <dbReference type="EMBL" id="AET40225.1"/>
    </source>
</evidence>
<protein>
    <submittedName>
        <fullName evidence="14">Uncharacterized protein</fullName>
    </submittedName>
</protein>
<feature type="binding site" evidence="9">
    <location>
        <position position="293"/>
    </location>
    <ligand>
        <name>[4Fe-4S] cluster</name>
        <dbReference type="ChEBI" id="CHEBI:49883"/>
    </ligand>
</feature>
<reference evidence="14 15" key="1">
    <citation type="journal article" date="2011" name="G3 (Bethesda)">
        <title>Genome evolution in the Eremothecium clade of the Saccharomyces complex revealed by comparative genomics.</title>
        <authorList>
            <person name="Wendland J."/>
            <person name="Walther A."/>
        </authorList>
    </citation>
    <scope>NUCLEOTIDE SEQUENCE [LARGE SCALE GENOMIC DNA]</scope>
    <source>
        <strain evidence="15">CBS 270.75 / DBVPG 7215 / KCTC 17166 / NRRL Y-17582</strain>
    </source>
</reference>
<dbReference type="HAMAP" id="MF_03115">
    <property type="entry name" value="Anamorsin"/>
    <property type="match status" value="1"/>
</dbReference>
<comment type="similarity">
    <text evidence="2 9">Belongs to the anamorsin family.</text>
</comment>
<dbReference type="GO" id="GO:0051537">
    <property type="term" value="F:2 iron, 2 sulfur cluster binding"/>
    <property type="evidence" value="ECO:0007669"/>
    <property type="project" value="UniProtKB-UniRule"/>
</dbReference>
<evidence type="ECO:0000256" key="7">
    <source>
        <dbReference type="ARBA" id="ARBA00023014"/>
    </source>
</evidence>
<comment type="cofactor">
    <cofactor evidence="1 9">
        <name>[4Fe-4S] cluster</name>
        <dbReference type="ChEBI" id="CHEBI:49883"/>
    </cofactor>
</comment>
<comment type="domain">
    <text evidence="9">The twin Cx2C motifs are involved in the recognition by the mitochondrial MIA40-ERV1 disulfide relay system. The formation of 2 disulfide bonds in the Cx2C motifs through dithiol/disulfide exchange reactions effectively traps the protein in the mitochondrial intermembrane space.</text>
</comment>
<evidence type="ECO:0000256" key="4">
    <source>
        <dbReference type="ARBA" id="ARBA00022490"/>
    </source>
</evidence>
<feature type="region of interest" description="Fe-S binding site B" evidence="9">
    <location>
        <begin position="293"/>
        <end position="307"/>
    </location>
</feature>
<feature type="domain" description="Fe-S cluster assembly protein Dre2 N-terminal" evidence="13">
    <location>
        <begin position="5"/>
        <end position="133"/>
    </location>
</feature>
<evidence type="ECO:0000256" key="6">
    <source>
        <dbReference type="ARBA" id="ARBA00023004"/>
    </source>
</evidence>
<evidence type="ECO:0000313" key="15">
    <source>
        <dbReference type="Proteomes" id="UP000006790"/>
    </source>
</evidence>
<dbReference type="HOGENOM" id="CLU_067152_0_0_1"/>
<dbReference type="PANTHER" id="PTHR13273:SF14">
    <property type="entry name" value="ANAMORSIN"/>
    <property type="match status" value="1"/>
</dbReference>
<evidence type="ECO:0000256" key="5">
    <source>
        <dbReference type="ARBA" id="ARBA00022723"/>
    </source>
</evidence>
<keyword evidence="10" id="KW-0175">Coiled coil</keyword>
<feature type="binding site" evidence="9">
    <location>
        <position position="296"/>
    </location>
    <ligand>
        <name>[4Fe-4S] cluster</name>
        <dbReference type="ChEBI" id="CHEBI:49883"/>
    </ligand>
</feature>
<organism evidence="14 15">
    <name type="scientific">Eremothecium cymbalariae (strain CBS 270.75 / DBVPG 7215 / KCTC 17166 / NRRL Y-17582)</name>
    <name type="common">Yeast</name>
    <dbReference type="NCBI Taxonomy" id="931890"/>
    <lineage>
        <taxon>Eukaryota</taxon>
        <taxon>Fungi</taxon>
        <taxon>Dikarya</taxon>
        <taxon>Ascomycota</taxon>
        <taxon>Saccharomycotina</taxon>
        <taxon>Saccharomycetes</taxon>
        <taxon>Saccharomycetales</taxon>
        <taxon>Saccharomycetaceae</taxon>
        <taxon>Eremothecium</taxon>
    </lineage>
</organism>
<evidence type="ECO:0000256" key="11">
    <source>
        <dbReference type="SAM" id="MobiDB-lite"/>
    </source>
</evidence>
<evidence type="ECO:0000256" key="9">
    <source>
        <dbReference type="HAMAP-Rule" id="MF_03115"/>
    </source>
</evidence>
<evidence type="ECO:0000256" key="3">
    <source>
        <dbReference type="ARBA" id="ARBA00022485"/>
    </source>
</evidence>
<dbReference type="GO" id="GO:0005758">
    <property type="term" value="C:mitochondrial intermembrane space"/>
    <property type="evidence" value="ECO:0007669"/>
    <property type="project" value="UniProtKB-SubCell"/>
</dbReference>
<dbReference type="eggNOG" id="KOG4020">
    <property type="taxonomic scope" value="Eukaryota"/>
</dbReference>
<comment type="caution">
    <text evidence="9">Lacks conserved residue(s) required for the propagation of feature annotation.</text>
</comment>
<dbReference type="InterPro" id="IPR007785">
    <property type="entry name" value="Anamorsin"/>
</dbReference>
<dbReference type="FunCoup" id="I6NDT3">
    <property type="interactions" value="162"/>
</dbReference>
<evidence type="ECO:0000256" key="10">
    <source>
        <dbReference type="SAM" id="Coils"/>
    </source>
</evidence>
<comment type="subcellular location">
    <subcellularLocation>
        <location evidence="9">Cytoplasm</location>
    </subcellularLocation>
    <subcellularLocation>
        <location evidence="9">Mitochondrion intermembrane space</location>
    </subcellularLocation>
</comment>
<feature type="coiled-coil region" evidence="10">
    <location>
        <begin position="164"/>
        <end position="191"/>
    </location>
</feature>
<dbReference type="GO" id="GO:0051539">
    <property type="term" value="F:4 iron, 4 sulfur cluster binding"/>
    <property type="evidence" value="ECO:0007669"/>
    <property type="project" value="UniProtKB-KW"/>
</dbReference>
<dbReference type="InParanoid" id="I6NDT3"/>
<evidence type="ECO:0000256" key="8">
    <source>
        <dbReference type="ARBA" id="ARBA00023128"/>
    </source>
</evidence>
<evidence type="ECO:0000259" key="13">
    <source>
        <dbReference type="Pfam" id="PF16803"/>
    </source>
</evidence>
<dbReference type="GO" id="GO:0009055">
    <property type="term" value="F:electron transfer activity"/>
    <property type="evidence" value="ECO:0007669"/>
    <property type="project" value="UniProtKB-UniRule"/>
</dbReference>
<feature type="short sequence motif" description="Cx2C motif 2" evidence="9">
    <location>
        <begin position="304"/>
        <end position="307"/>
    </location>
</feature>
<dbReference type="OrthoDB" id="311633at2759"/>
<feature type="binding site" evidence="9">
    <location>
        <position position="230"/>
    </location>
    <ligand>
        <name>[2Fe-2S] cluster</name>
        <dbReference type="ChEBI" id="CHEBI:190135"/>
    </ligand>
</feature>
<feature type="binding site" evidence="9">
    <location>
        <position position="241"/>
    </location>
    <ligand>
        <name>[2Fe-2S] cluster</name>
        <dbReference type="ChEBI" id="CHEBI:190135"/>
    </ligand>
</feature>
<proteinExistence type="inferred from homology"/>
<dbReference type="InterPro" id="IPR031838">
    <property type="entry name" value="Dre2_N"/>
</dbReference>
<feature type="binding site" evidence="9">
    <location>
        <position position="307"/>
    </location>
    <ligand>
        <name>[4Fe-4S] cluster</name>
        <dbReference type="ChEBI" id="CHEBI:49883"/>
    </ligand>
</feature>
<keyword evidence="4 9" id="KW-0963">Cytoplasm</keyword>
<comment type="domain">
    <text evidence="9">The C-terminal domain binds 2 Fe-S clusters but is otherwise mostly in an intrinsically disordered conformation.</text>
</comment>
<keyword evidence="15" id="KW-1185">Reference proteome</keyword>
<feature type="region of interest" description="Disordered" evidence="11">
    <location>
        <begin position="137"/>
        <end position="156"/>
    </location>
</feature>
<accession>I6NDT3</accession>
<keyword evidence="3 9" id="KW-0004">4Fe-4S</keyword>
<dbReference type="Pfam" id="PF16803">
    <property type="entry name" value="DRE2_N"/>
    <property type="match status" value="1"/>
</dbReference>
<gene>
    <name evidence="14" type="ordered locus">Ecym_5479</name>
</gene>
<dbReference type="Proteomes" id="UP000006790">
    <property type="component" value="Chromosome 5"/>
</dbReference>
<keyword evidence="9" id="KW-0001">2Fe-2S</keyword>
<dbReference type="PANTHER" id="PTHR13273">
    <property type="entry name" value="ANAMORSIN"/>
    <property type="match status" value="1"/>
</dbReference>
<keyword evidence="7 9" id="KW-0411">Iron-sulfur</keyword>
<feature type="short sequence motif" description="Cx2C motif 1" evidence="9">
    <location>
        <begin position="293"/>
        <end position="296"/>
    </location>
</feature>
<keyword evidence="5 9" id="KW-0479">Metal-binding</keyword>
<dbReference type="RefSeq" id="XP_003647042.1">
    <property type="nucleotide sequence ID" value="XM_003646994.1"/>
</dbReference>
<evidence type="ECO:0000256" key="1">
    <source>
        <dbReference type="ARBA" id="ARBA00001966"/>
    </source>
</evidence>
<dbReference type="AlphaFoldDB" id="I6NDT3"/>
<evidence type="ECO:0000259" key="12">
    <source>
        <dbReference type="Pfam" id="PF05093"/>
    </source>
</evidence>
<feature type="domain" description="Anamorsin C-terminal" evidence="12">
    <location>
        <begin position="225"/>
        <end position="323"/>
    </location>
</feature>
<dbReference type="KEGG" id="erc:Ecym_5479"/>
<name>I6NDT3_ERECY</name>
<dbReference type="STRING" id="931890.I6NDT3"/>
<dbReference type="GeneID" id="11468558"/>
<dbReference type="InterPro" id="IPR046408">
    <property type="entry name" value="CIAPIN1"/>
</dbReference>
<comment type="cofactor">
    <cofactor evidence="9">
        <name>[2Fe-2S] cluster</name>
        <dbReference type="ChEBI" id="CHEBI:190135"/>
    </cofactor>
</comment>
<feature type="binding site" evidence="9">
    <location>
        <position position="246"/>
    </location>
    <ligand>
        <name>[2Fe-2S] cluster</name>
        <dbReference type="ChEBI" id="CHEBI:190135"/>
    </ligand>
</feature>
<dbReference type="Pfam" id="PF05093">
    <property type="entry name" value="CIAPIN1"/>
    <property type="match status" value="1"/>
</dbReference>
<feature type="binding site" evidence="9">
    <location>
        <position position="304"/>
    </location>
    <ligand>
        <name>[4Fe-4S] cluster</name>
        <dbReference type="ChEBI" id="CHEBI:49883"/>
    </ligand>
</feature>